<feature type="region of interest" description="Disordered" evidence="1">
    <location>
        <begin position="196"/>
        <end position="227"/>
    </location>
</feature>
<dbReference type="OrthoDB" id="5429780at2759"/>
<feature type="region of interest" description="Disordered" evidence="1">
    <location>
        <begin position="27"/>
        <end position="72"/>
    </location>
</feature>
<evidence type="ECO:0000256" key="1">
    <source>
        <dbReference type="SAM" id="MobiDB-lite"/>
    </source>
</evidence>
<dbReference type="AlphaFoldDB" id="A0A1V6NZG4"/>
<name>A0A1V6NZG4_PENDC</name>
<comment type="caution">
    <text evidence="2">The sequence shown here is derived from an EMBL/GenBank/DDBJ whole genome shotgun (WGS) entry which is preliminary data.</text>
</comment>
<evidence type="ECO:0000313" key="3">
    <source>
        <dbReference type="Proteomes" id="UP000191522"/>
    </source>
</evidence>
<sequence length="445" mass="50537">MSLQPPDGDIFTAEEIQCLEEDAIFLPQPQASRGKRKVSASLVSPPSSISTPSSTSSASASVRTQPSTISTYIPTEEDSPEVLEYLGFQTFTARQIFERYANRPDPDNCPDDLLDYAYGQIGVLQTPRYCDMDIQEAMAQVGLTRQIQSAIADPAFSDMLWTRDLHFWVKDTIQTNYATLRYHQELLKRHARRRIADKHKRGKRRKRTSVHDIFPPEGGPEVAEASEADVPGPDITATINMTIQDFNLPSTHVALLEGGPPALPNHILLYKGKAHQELRETKRLIRADGSIDISTLSTSPGSDFNWSFNAQYWTPEKDTAERYRQWAARRSPDSDTCIICIQVSNDFLERIVSADIWYSPDWKEFVWTCRDQRLLPPKFSYLSDTELIKGHICTGLSRKIKRIPAANVQTQITRDKLLHCTSTNRPAIQWMFWKDNTVNRLGDEC</sequence>
<reference evidence="3" key="1">
    <citation type="journal article" date="2017" name="Nat. Microbiol.">
        <title>Global analysis of biosynthetic gene clusters reveals vast potential of secondary metabolite production in Penicillium species.</title>
        <authorList>
            <person name="Nielsen J.C."/>
            <person name="Grijseels S."/>
            <person name="Prigent S."/>
            <person name="Ji B."/>
            <person name="Dainat J."/>
            <person name="Nielsen K.F."/>
            <person name="Frisvad J.C."/>
            <person name="Workman M."/>
            <person name="Nielsen J."/>
        </authorList>
    </citation>
    <scope>NUCLEOTIDE SEQUENCE [LARGE SCALE GENOMIC DNA]</scope>
    <source>
        <strain evidence="3">IBT 11843</strain>
    </source>
</reference>
<accession>A0A1V6NZG4</accession>
<feature type="compositionally biased region" description="Low complexity" evidence="1">
    <location>
        <begin position="39"/>
        <end position="64"/>
    </location>
</feature>
<dbReference type="STRING" id="69771.A0A1V6NZG4"/>
<feature type="compositionally biased region" description="Basic residues" evidence="1">
    <location>
        <begin position="196"/>
        <end position="208"/>
    </location>
</feature>
<evidence type="ECO:0000313" key="2">
    <source>
        <dbReference type="EMBL" id="OQD70069.1"/>
    </source>
</evidence>
<dbReference type="Proteomes" id="UP000191522">
    <property type="component" value="Unassembled WGS sequence"/>
</dbReference>
<keyword evidence="3" id="KW-1185">Reference proteome</keyword>
<protein>
    <submittedName>
        <fullName evidence="2">Uncharacterized protein</fullName>
    </submittedName>
</protein>
<gene>
    <name evidence="2" type="ORF">PENDEC_c027G03858</name>
</gene>
<organism evidence="2 3">
    <name type="scientific">Penicillium decumbens</name>
    <dbReference type="NCBI Taxonomy" id="69771"/>
    <lineage>
        <taxon>Eukaryota</taxon>
        <taxon>Fungi</taxon>
        <taxon>Dikarya</taxon>
        <taxon>Ascomycota</taxon>
        <taxon>Pezizomycotina</taxon>
        <taxon>Eurotiomycetes</taxon>
        <taxon>Eurotiomycetidae</taxon>
        <taxon>Eurotiales</taxon>
        <taxon>Aspergillaceae</taxon>
        <taxon>Penicillium</taxon>
    </lineage>
</organism>
<proteinExistence type="predicted"/>
<dbReference type="EMBL" id="MDYL01000027">
    <property type="protein sequence ID" value="OQD70069.1"/>
    <property type="molecule type" value="Genomic_DNA"/>
</dbReference>
<dbReference type="OMA" id="FNAQYWT"/>